<comment type="caution">
    <text evidence="2">The sequence shown here is derived from an EMBL/GenBank/DDBJ whole genome shotgun (WGS) entry which is preliminary data.</text>
</comment>
<keyword evidence="2" id="KW-0378">Hydrolase</keyword>
<dbReference type="PANTHER" id="PTHR22642">
    <property type="entry name" value="IMIDAZOLONEPROPIONASE"/>
    <property type="match status" value="1"/>
</dbReference>
<dbReference type="PANTHER" id="PTHR22642:SF2">
    <property type="entry name" value="PROTEIN LONG AFTER FAR-RED 3"/>
    <property type="match status" value="1"/>
</dbReference>
<dbReference type="InterPro" id="IPR032466">
    <property type="entry name" value="Metal_Hydrolase"/>
</dbReference>
<name>A0ABV7K5X9_9HYPH</name>
<evidence type="ECO:0000259" key="1">
    <source>
        <dbReference type="Pfam" id="PF07969"/>
    </source>
</evidence>
<dbReference type="Gene3D" id="2.30.40.10">
    <property type="entry name" value="Urease, subunit C, domain 1"/>
    <property type="match status" value="1"/>
</dbReference>
<dbReference type="InterPro" id="IPR011059">
    <property type="entry name" value="Metal-dep_hydrolase_composite"/>
</dbReference>
<dbReference type="RefSeq" id="WP_378217711.1">
    <property type="nucleotide sequence ID" value="NZ_JBHRTK010000001.1"/>
</dbReference>
<dbReference type="Gene3D" id="3.20.20.140">
    <property type="entry name" value="Metal-dependent hydrolases"/>
    <property type="match status" value="1"/>
</dbReference>
<sequence>MTDRSADLIVTNGRVLTMDEGCPAAQAVAVRDGLILAVGACAAIEALRGPATQVIDARGCSVVPGFIEAHMHLFSGAAELAHLQLAGVHGFDALRDAIRVYAAQRPEARMLVGQGADYTVLGDEPVTRKHLDAIVPDRPFCMAAPDHHTMWANTMALEQAGVLHGRALGPGNEIVMGEDGLANGELRENEAFGPVLALAGEQRVRLGLSTGGEPDPVPSAEERASDRAIMRRGLAWCARHGITSIHNMDGNLYQLELLADIDAEEGLPCRVRVPFHFKNFMDLAMLDKAAMMAERFRSDRLASGTVKVFYDGVLDSWTAVMLEPYADRSDWLGEPLFSPERFKELAVEIDRRGLQIAVHSIGDGAVRAVLDGYEAARKANGVRDSRHRVEHIEVVSATDVPRFAELGAIASMQPPHPPGAMGFPLEPTVSRIGRARWPLSYAWRTLKEAGAHVVFASDWPVSPIDPIRGMQAAILRERWAETDPDQSFTLMESLAAYTVEGAYAEFAENTKGRLKPGFMADLVVLSADVEQTSPQDLHRVQPVATVCGGKVTYRA</sequence>
<dbReference type="Pfam" id="PF07969">
    <property type="entry name" value="Amidohydro_3"/>
    <property type="match status" value="1"/>
</dbReference>
<organism evidence="2 3">
    <name type="scientific">Aquamicrobium soli</name>
    <dbReference type="NCBI Taxonomy" id="1811518"/>
    <lineage>
        <taxon>Bacteria</taxon>
        <taxon>Pseudomonadati</taxon>
        <taxon>Pseudomonadota</taxon>
        <taxon>Alphaproteobacteria</taxon>
        <taxon>Hyphomicrobiales</taxon>
        <taxon>Phyllobacteriaceae</taxon>
        <taxon>Aquamicrobium</taxon>
    </lineage>
</organism>
<evidence type="ECO:0000313" key="3">
    <source>
        <dbReference type="Proteomes" id="UP001595583"/>
    </source>
</evidence>
<feature type="domain" description="Amidohydrolase 3" evidence="1">
    <location>
        <begin position="53"/>
        <end position="553"/>
    </location>
</feature>
<proteinExistence type="predicted"/>
<dbReference type="SUPFAM" id="SSF51556">
    <property type="entry name" value="Metallo-dependent hydrolases"/>
    <property type="match status" value="1"/>
</dbReference>
<evidence type="ECO:0000313" key="2">
    <source>
        <dbReference type="EMBL" id="MFC3204850.1"/>
    </source>
</evidence>
<gene>
    <name evidence="2" type="ORF">ACFOHJ_01365</name>
</gene>
<dbReference type="InterPro" id="IPR033932">
    <property type="entry name" value="YtcJ-like"/>
</dbReference>
<dbReference type="GO" id="GO:0016787">
    <property type="term" value="F:hydrolase activity"/>
    <property type="evidence" value="ECO:0007669"/>
    <property type="project" value="UniProtKB-KW"/>
</dbReference>
<keyword evidence="3" id="KW-1185">Reference proteome</keyword>
<dbReference type="Proteomes" id="UP001595583">
    <property type="component" value="Unassembled WGS sequence"/>
</dbReference>
<dbReference type="CDD" id="cd01300">
    <property type="entry name" value="YtcJ_like"/>
    <property type="match status" value="1"/>
</dbReference>
<reference evidence="3" key="1">
    <citation type="journal article" date="2019" name="Int. J. Syst. Evol. Microbiol.">
        <title>The Global Catalogue of Microorganisms (GCM) 10K type strain sequencing project: providing services to taxonomists for standard genome sequencing and annotation.</title>
        <authorList>
            <consortium name="The Broad Institute Genomics Platform"/>
            <consortium name="The Broad Institute Genome Sequencing Center for Infectious Disease"/>
            <person name="Wu L."/>
            <person name="Ma J."/>
        </authorList>
    </citation>
    <scope>NUCLEOTIDE SEQUENCE [LARGE SCALE GENOMIC DNA]</scope>
    <source>
        <strain evidence="3">KCTC 52165</strain>
    </source>
</reference>
<protein>
    <submittedName>
        <fullName evidence="2">Amidohydrolase</fullName>
        <ecNumber evidence="2">3.5.-.-</ecNumber>
    </submittedName>
</protein>
<dbReference type="EC" id="3.5.-.-" evidence="2"/>
<dbReference type="InterPro" id="IPR013108">
    <property type="entry name" value="Amidohydro_3"/>
</dbReference>
<dbReference type="SUPFAM" id="SSF51338">
    <property type="entry name" value="Composite domain of metallo-dependent hydrolases"/>
    <property type="match status" value="1"/>
</dbReference>
<accession>A0ABV7K5X9</accession>
<dbReference type="Gene3D" id="3.10.310.70">
    <property type="match status" value="1"/>
</dbReference>
<dbReference type="EMBL" id="JBHRTK010000001">
    <property type="protein sequence ID" value="MFC3204850.1"/>
    <property type="molecule type" value="Genomic_DNA"/>
</dbReference>